<dbReference type="KEGG" id="tmz:Tmz1t_1429"/>
<dbReference type="OrthoDB" id="8527864at2"/>
<evidence type="ECO:0000313" key="1">
    <source>
        <dbReference type="EMBL" id="ACK54188.1"/>
    </source>
</evidence>
<sequence length="95" mass="10022">MQPTSPLGPLAWIERYCPSLDGQFLFLDPLRWDTHLLSAGAVIVLREAALAIEAGCFEAFRAEVAANGGWPAGLERLAVALTALAERAAGTGTEA</sequence>
<reference evidence="1 2" key="2">
    <citation type="journal article" date="2012" name="Stand. Genomic Sci.">
        <title>Complete genome sequence of Thauera aminoaromatica strain MZ1T.</title>
        <authorList>
            <person name="Jiang K."/>
            <person name="Sanseverino J."/>
            <person name="Chauhan A."/>
            <person name="Lucas S."/>
            <person name="Copeland A."/>
            <person name="Lapidus A."/>
            <person name="Del Rio T.G."/>
            <person name="Dalin E."/>
            <person name="Tice H."/>
            <person name="Bruce D."/>
            <person name="Goodwin L."/>
            <person name="Pitluck S."/>
            <person name="Sims D."/>
            <person name="Brettin T."/>
            <person name="Detter J.C."/>
            <person name="Han C."/>
            <person name="Chang Y.J."/>
            <person name="Larimer F."/>
            <person name="Land M."/>
            <person name="Hauser L."/>
            <person name="Kyrpides N.C."/>
            <person name="Mikhailova N."/>
            <person name="Moser S."/>
            <person name="Jegier P."/>
            <person name="Close D."/>
            <person name="Debruyn J.M."/>
            <person name="Wang Y."/>
            <person name="Layton A.C."/>
            <person name="Allen M.S."/>
            <person name="Sayler G.S."/>
        </authorList>
    </citation>
    <scope>NUCLEOTIDE SEQUENCE [LARGE SCALE GENOMIC DNA]</scope>
    <source>
        <strain evidence="1 2">MZ1T</strain>
    </source>
</reference>
<dbReference type="AlphaFoldDB" id="C4ZNM5"/>
<proteinExistence type="predicted"/>
<dbReference type="Proteomes" id="UP000002186">
    <property type="component" value="Chromosome"/>
</dbReference>
<dbReference type="RefSeq" id="WP_004311471.1">
    <property type="nucleotide sequence ID" value="NC_011662.2"/>
</dbReference>
<dbReference type="STRING" id="85643.Tmz1t_1429"/>
<dbReference type="EMBL" id="CP001281">
    <property type="protein sequence ID" value="ACK54188.1"/>
    <property type="molecule type" value="Genomic_DNA"/>
</dbReference>
<organism evidence="1 2">
    <name type="scientific">Thauera aminoaromatica</name>
    <dbReference type="NCBI Taxonomy" id="164330"/>
    <lineage>
        <taxon>Bacteria</taxon>
        <taxon>Pseudomonadati</taxon>
        <taxon>Pseudomonadota</taxon>
        <taxon>Betaproteobacteria</taxon>
        <taxon>Rhodocyclales</taxon>
        <taxon>Zoogloeaceae</taxon>
        <taxon>Thauera</taxon>
    </lineage>
</organism>
<name>C4ZNM5_THASP</name>
<reference evidence="2" key="1">
    <citation type="submission" date="2009-05" db="EMBL/GenBank/DDBJ databases">
        <title>Complete sequence of chromosome of Thauera sp. MZ1T.</title>
        <authorList>
            <consortium name="US DOE Joint Genome Institute"/>
            <person name="Lucas S."/>
            <person name="Copeland A."/>
            <person name="Lapidus A."/>
            <person name="Glavina del Rio T."/>
            <person name="Dalin E."/>
            <person name="Tice H."/>
            <person name="Bruce D."/>
            <person name="Goodwin L."/>
            <person name="Pitluck S."/>
            <person name="Sims D."/>
            <person name="Brettin T."/>
            <person name="Detter J.C."/>
            <person name="Han C."/>
            <person name="Larimer F."/>
            <person name="Land M."/>
            <person name="Hauser L."/>
            <person name="Kyrpides N."/>
            <person name="Mikhailova N."/>
            <person name="Sayler G.S."/>
        </authorList>
    </citation>
    <scope>NUCLEOTIDE SEQUENCE [LARGE SCALE GENOMIC DNA]</scope>
    <source>
        <strain evidence="2">MZ1T</strain>
    </source>
</reference>
<gene>
    <name evidence="1" type="ordered locus">Tmz1t_1429</name>
</gene>
<dbReference type="HOGENOM" id="CLU_2371785_0_0_4"/>
<accession>C4ZNM5</accession>
<keyword evidence="2" id="KW-1185">Reference proteome</keyword>
<evidence type="ECO:0000313" key="2">
    <source>
        <dbReference type="Proteomes" id="UP000002186"/>
    </source>
</evidence>
<protein>
    <submittedName>
        <fullName evidence="1">Uncharacterized protein</fullName>
    </submittedName>
</protein>